<comment type="caution">
    <text evidence="5">The sequence shown here is derived from an EMBL/GenBank/DDBJ whole genome shotgun (WGS) entry which is preliminary data.</text>
</comment>
<evidence type="ECO:0000259" key="2">
    <source>
        <dbReference type="Pfam" id="PF06114"/>
    </source>
</evidence>
<accession>A0A9X6N6S8</accession>
<dbReference type="EMBL" id="MOOV01000106">
    <property type="protein sequence ID" value="OUC00712.1"/>
    <property type="molecule type" value="Genomic_DNA"/>
</dbReference>
<evidence type="ECO:0000259" key="4">
    <source>
        <dbReference type="Pfam" id="PF18840"/>
    </source>
</evidence>
<dbReference type="GO" id="GO:0003697">
    <property type="term" value="F:single-stranded DNA binding"/>
    <property type="evidence" value="ECO:0007669"/>
    <property type="project" value="InterPro"/>
</dbReference>
<feature type="domain" description="Large polyvalent protein associated" evidence="4">
    <location>
        <begin position="652"/>
        <end position="761"/>
    </location>
</feature>
<feature type="domain" description="IrrE N-terminal-like" evidence="2">
    <location>
        <begin position="183"/>
        <end position="260"/>
    </location>
</feature>
<dbReference type="Pfam" id="PF08401">
    <property type="entry name" value="ArdcN"/>
    <property type="match status" value="1"/>
</dbReference>
<dbReference type="InterPro" id="IPR010359">
    <property type="entry name" value="IrrE_HExxH"/>
</dbReference>
<organism evidence="5 6">
    <name type="scientific">Bacillus thuringiensis subsp. medellin</name>
    <dbReference type="NCBI Taxonomy" id="79672"/>
    <lineage>
        <taxon>Bacteria</taxon>
        <taxon>Bacillati</taxon>
        <taxon>Bacillota</taxon>
        <taxon>Bacilli</taxon>
        <taxon>Bacillales</taxon>
        <taxon>Bacillaceae</taxon>
        <taxon>Bacillus</taxon>
        <taxon>Bacillus cereus group</taxon>
    </lineage>
</organism>
<dbReference type="Proteomes" id="UP000195160">
    <property type="component" value="Unassembled WGS sequence"/>
</dbReference>
<dbReference type="AlphaFoldDB" id="A0A9X6N6S8"/>
<dbReference type="Pfam" id="PF06114">
    <property type="entry name" value="Peptidase_M78"/>
    <property type="match status" value="1"/>
</dbReference>
<dbReference type="RefSeq" id="WP_088066800.1">
    <property type="nucleotide sequence ID" value="NZ_MOOV01000106.1"/>
</dbReference>
<dbReference type="InterPro" id="IPR013610">
    <property type="entry name" value="ArdC_N"/>
</dbReference>
<feature type="domain" description="N-terminal" evidence="3">
    <location>
        <begin position="21"/>
        <end position="123"/>
    </location>
</feature>
<evidence type="ECO:0000313" key="6">
    <source>
        <dbReference type="Proteomes" id="UP000195160"/>
    </source>
</evidence>
<dbReference type="Pfam" id="PF18840">
    <property type="entry name" value="LPD25"/>
    <property type="match status" value="1"/>
</dbReference>
<evidence type="ECO:0008006" key="7">
    <source>
        <dbReference type="Google" id="ProtNLM"/>
    </source>
</evidence>
<evidence type="ECO:0000313" key="5">
    <source>
        <dbReference type="EMBL" id="OUC00712.1"/>
    </source>
</evidence>
<name>A0A9X6N6S8_BACTV</name>
<protein>
    <recommendedName>
        <fullName evidence="7">ImmA/IrrE family metallo-endopeptidase</fullName>
    </recommendedName>
</protein>
<sequence length="1084" mass="124887">MGYKRKYPVKYVEQKKEEVQALTKGMEKSVEGYFPTPGDLKEYLTFMAKFYHYAPSNISLIQSQFQGASAVGSFSFWKEKGFPVKKGEKGIKILVPNRTVAKFKDKDGTWKSVTKASEQEKKQIESKSVEVKPGRLYFAVGHVFEVSQTNAKAEDLPRIFPNRWLEGSVTDYQSLYKGMEAIAEKNGVKIIEPKQELGVAKGVSYTLTKEVALNPRNSELQNVKTLLHELAHAKLHTAETRMNYTAPEKEFQAEMTAYAVSSYFGIDTSEYSLGYLASWTQGKEMKDKTKLLKEVHETSIEFIETIESSLEKEKTNEKGVDHMAKQVSENKDGNVRDNFEVLTGIQQNAQRLINERLGLNFEKHWGNYEIQLSEDNRVLEEINPNIRLNLREMEQIVYEFGTNREQDTFKKIVDTLEPYYEADLLGDSFNDIPIAKVSLDREKRLKVDCVNEHVKGNHKDFGFQNSVSLALNVINHRISTAHKEVMNNDIEYKGLYPKAESEVIYCQETGKPLQHDELVFRVDGPGYIDGYIVGEEASYKGLDLDDGNGYCYYTTIEYEDVEEKILAPIGLEKNAQPNLANEKQNEKNILLVEYMSLSNTTQAFVSVAELREQADRNRAFEPVEGAEKLSDKEFIDAFNEANQEKYAALNQNEINRPTMLVQWSDNETFKNNQLIPFGEANEKMAEVISSIEKAREEAKERGQTIPYDQARYHIAIPKEVDRDFGRMELVSMDRMNMGDGDYKTPYEQVLNEKRYLSDEVKQALRDEVMNYRNNKEIPMEKAQENPLAKLKDTPNHLVTIEVLANGVHDEEEVARIHMMDAVTKDINYLSVWNQDKTNRDDLYVSLMEKNGKRENVYLDNILKPDLYEKVQSSIFDGRGNLSFVVYEKDANMSLDEIVKDERYGLLVDKAEEQKNPSFNEKEVELYKEMKKEGYAPIASLDQQIQPFKEKEPTTLDKDLSRKFEAYRRSQYEETPDNIDSIVTRVKAEERYYTTKYVSIDNELVSQEHVVKLENQVDEKLGKEGITVNQSTTSKEMDFDKKFQPLNGKKTNDKEKDMEIDLGNVEQSKATKKSGRKKETMEMER</sequence>
<feature type="compositionally biased region" description="Basic and acidic residues" evidence="1">
    <location>
        <begin position="1049"/>
        <end position="1058"/>
    </location>
</feature>
<evidence type="ECO:0000259" key="3">
    <source>
        <dbReference type="Pfam" id="PF08401"/>
    </source>
</evidence>
<reference evidence="5 6" key="1">
    <citation type="submission" date="2016-10" db="EMBL/GenBank/DDBJ databases">
        <title>Comparative genomics of Bacillus thuringiensis reveals a path to pathogens against multiple invertebrate hosts.</title>
        <authorList>
            <person name="Zheng J."/>
            <person name="Gao Q."/>
            <person name="Liu H."/>
            <person name="Peng D."/>
            <person name="Ruan L."/>
            <person name="Sun M."/>
        </authorList>
    </citation>
    <scope>NUCLEOTIDE SEQUENCE [LARGE SCALE GENOMIC DNA]</scope>
    <source>
        <strain evidence="5">T30001</strain>
    </source>
</reference>
<dbReference type="InterPro" id="IPR041045">
    <property type="entry name" value="LPD25"/>
</dbReference>
<gene>
    <name evidence="5" type="ORF">BK784_14215</name>
</gene>
<evidence type="ECO:0000256" key="1">
    <source>
        <dbReference type="SAM" id="MobiDB-lite"/>
    </source>
</evidence>
<feature type="region of interest" description="Disordered" evidence="1">
    <location>
        <begin position="1031"/>
        <end position="1084"/>
    </location>
</feature>
<proteinExistence type="predicted"/>